<reference evidence="3" key="1">
    <citation type="journal article" date="2012" name="Nat. Genet.">
        <title>Lifestyle transitions in plant pathogenic Colletotrichum fungi deciphered by genome and transcriptome analyses.</title>
        <authorList>
            <person name="O'Connell R.J."/>
            <person name="Thon M.R."/>
            <person name="Hacquard S."/>
            <person name="Amyotte S.G."/>
            <person name="Kleemann J."/>
            <person name="Torres M.F."/>
            <person name="Damm U."/>
            <person name="Buiate E.A."/>
            <person name="Epstein L."/>
            <person name="Alkan N."/>
            <person name="Altmueller J."/>
            <person name="Alvarado-Balderrama L."/>
            <person name="Bauser C.A."/>
            <person name="Becker C."/>
            <person name="Birren B.W."/>
            <person name="Chen Z."/>
            <person name="Choi J."/>
            <person name="Crouch J.A."/>
            <person name="Duvick J.P."/>
            <person name="Farman M.A."/>
            <person name="Gan P."/>
            <person name="Heiman D."/>
            <person name="Henrissat B."/>
            <person name="Howard R.J."/>
            <person name="Kabbage M."/>
            <person name="Koch C."/>
            <person name="Kracher B."/>
            <person name="Kubo Y."/>
            <person name="Law A.D."/>
            <person name="Lebrun M.-H."/>
            <person name="Lee Y.-H."/>
            <person name="Miyara I."/>
            <person name="Moore N."/>
            <person name="Neumann U."/>
            <person name="Nordstroem K."/>
            <person name="Panaccione D.G."/>
            <person name="Panstruga R."/>
            <person name="Place M."/>
            <person name="Proctor R.H."/>
            <person name="Prusky D."/>
            <person name="Rech G."/>
            <person name="Reinhardt R."/>
            <person name="Rollins J.A."/>
            <person name="Rounsley S."/>
            <person name="Schardl C.L."/>
            <person name="Schwartz D.C."/>
            <person name="Shenoy N."/>
            <person name="Shirasu K."/>
            <person name="Sikhakolli U.R."/>
            <person name="Stueber K."/>
            <person name="Sukno S.A."/>
            <person name="Sweigard J.A."/>
            <person name="Takano Y."/>
            <person name="Takahara H."/>
            <person name="Trail F."/>
            <person name="van der Does H.C."/>
            <person name="Voll L.M."/>
            <person name="Will I."/>
            <person name="Young S."/>
            <person name="Zeng Q."/>
            <person name="Zhang J."/>
            <person name="Zhou S."/>
            <person name="Dickman M.B."/>
            <person name="Schulze-Lefert P."/>
            <person name="Ver Loren van Themaat E."/>
            <person name="Ma L.-J."/>
            <person name="Vaillancourt L.J."/>
        </authorList>
    </citation>
    <scope>NUCLEOTIDE SEQUENCE [LARGE SCALE GENOMIC DNA]</scope>
    <source>
        <strain evidence="3">IMI 349063</strain>
    </source>
</reference>
<dbReference type="EMBL" id="CACQ02000828">
    <property type="protein sequence ID" value="CCF33613.1"/>
    <property type="molecule type" value="Genomic_DNA"/>
</dbReference>
<feature type="compositionally biased region" description="Pro residues" evidence="1">
    <location>
        <begin position="62"/>
        <end position="75"/>
    </location>
</feature>
<sequence>MFLIAGLSRVDVPEHSENKIGGTFEGADHTPFPTPTSASRPLSCTDVHKTGVQSPAASPAPSTSPPSTPPAPLPATEPASVVKPLIQPLLPERRLAEPHEVHQGRGPQPRSARCGTRA</sequence>
<accession>H1V062</accession>
<feature type="compositionally biased region" description="Basic and acidic residues" evidence="1">
    <location>
        <begin position="91"/>
        <end position="103"/>
    </location>
</feature>
<protein>
    <submittedName>
        <fullName evidence="2">Uncharacterized protein</fullName>
    </submittedName>
</protein>
<gene>
    <name evidence="2" type="ORF">CH063_05767</name>
</gene>
<dbReference type="AlphaFoldDB" id="H1V062"/>
<proteinExistence type="predicted"/>
<dbReference type="HOGENOM" id="CLU_2072967_0_0_1"/>
<evidence type="ECO:0000256" key="1">
    <source>
        <dbReference type="SAM" id="MobiDB-lite"/>
    </source>
</evidence>
<evidence type="ECO:0000313" key="3">
    <source>
        <dbReference type="Proteomes" id="UP000007174"/>
    </source>
</evidence>
<organism evidence="2 3">
    <name type="scientific">Colletotrichum higginsianum (strain IMI 349063)</name>
    <name type="common">Crucifer anthracnose fungus</name>
    <dbReference type="NCBI Taxonomy" id="759273"/>
    <lineage>
        <taxon>Eukaryota</taxon>
        <taxon>Fungi</taxon>
        <taxon>Dikarya</taxon>
        <taxon>Ascomycota</taxon>
        <taxon>Pezizomycotina</taxon>
        <taxon>Sordariomycetes</taxon>
        <taxon>Hypocreomycetidae</taxon>
        <taxon>Glomerellales</taxon>
        <taxon>Glomerellaceae</taxon>
        <taxon>Colletotrichum</taxon>
        <taxon>Colletotrichum destructivum species complex</taxon>
    </lineage>
</organism>
<feature type="region of interest" description="Disordered" evidence="1">
    <location>
        <begin position="1"/>
        <end position="118"/>
    </location>
</feature>
<evidence type="ECO:0000313" key="2">
    <source>
        <dbReference type="EMBL" id="CCF33613.1"/>
    </source>
</evidence>
<name>H1V062_COLHI</name>
<dbReference type="Proteomes" id="UP000007174">
    <property type="component" value="Unassembled WGS sequence"/>
</dbReference>